<evidence type="ECO:0000256" key="4">
    <source>
        <dbReference type="ARBA" id="ARBA00022946"/>
    </source>
</evidence>
<dbReference type="PANTHER" id="PTHR21427:SF19">
    <property type="entry name" value="UBIQUINONE BIOSYNTHESIS PROTEIN COQ9, MITOCHONDRIAL"/>
    <property type="match status" value="1"/>
</dbReference>
<accession>A0ABY7TIH3</accession>
<protein>
    <submittedName>
        <fullName evidence="8">COQ9 family protein</fullName>
    </submittedName>
</protein>
<feature type="domain" description="COQ9 C-terminal" evidence="7">
    <location>
        <begin position="123"/>
        <end position="191"/>
    </location>
</feature>
<proteinExistence type="inferred from homology"/>
<name>A0ABY7TIH3_9SPHN</name>
<sequence length="219" mass="24153">MIEPLDMTLPELRAALGPLLPGHATFDGWAPPALDAAAIELGVPPERARIAFPEGAGQMIDAWFASVDEAMAAAFPPDRIAAMKVRERIRSLVWVRIAAVAPHREALRRALAILAFPTNLALGSKLGWRAADAMWRLAGDRSTDFAWYTKRLTLTGVYASTLLALLDDESENLADTAAFLDRRIEGVMRFEKLKAKLKPDPDNHFSPVRFLGRLRYPPA</sequence>
<evidence type="ECO:0000256" key="6">
    <source>
        <dbReference type="ARBA" id="ARBA00058104"/>
    </source>
</evidence>
<dbReference type="InterPro" id="IPR013718">
    <property type="entry name" value="COQ9_C"/>
</dbReference>
<dbReference type="Pfam" id="PF08511">
    <property type="entry name" value="COQ9"/>
    <property type="match status" value="1"/>
</dbReference>
<evidence type="ECO:0000313" key="9">
    <source>
        <dbReference type="Proteomes" id="UP001220395"/>
    </source>
</evidence>
<comment type="pathway">
    <text evidence="1">Cofactor biosynthesis; ubiquinone biosynthesis.</text>
</comment>
<evidence type="ECO:0000256" key="2">
    <source>
        <dbReference type="ARBA" id="ARBA00010766"/>
    </source>
</evidence>
<evidence type="ECO:0000313" key="8">
    <source>
        <dbReference type="EMBL" id="WCT72980.1"/>
    </source>
</evidence>
<dbReference type="RefSeq" id="WP_273686954.1">
    <property type="nucleotide sequence ID" value="NZ_CP117411.1"/>
</dbReference>
<dbReference type="Gene3D" id="1.10.357.10">
    <property type="entry name" value="Tetracycline Repressor, domain 2"/>
    <property type="match status" value="1"/>
</dbReference>
<gene>
    <name evidence="8" type="ORF">PQ455_15270</name>
</gene>
<comment type="function">
    <text evidence="6">Membrane-associated protein that warps the membrane surface to access and bind aromatic isoprenes with high specificity, including ubiquinone (CoQ) isoprene intermediates and presents them directly to COQ7, therefore facilitating the COQ7-mediated hydroxylase step. Participates in the biosynthesis of coenzyme Q, also named ubiquinone, an essential lipid-soluble electron transporter for aerobic cellular respiration.</text>
</comment>
<dbReference type="PANTHER" id="PTHR21427">
    <property type="entry name" value="UBIQUINONE BIOSYNTHESIS PROTEIN COQ9, MITOCHONDRIAL"/>
    <property type="match status" value="1"/>
</dbReference>
<evidence type="ECO:0000256" key="5">
    <source>
        <dbReference type="ARBA" id="ARBA00023121"/>
    </source>
</evidence>
<dbReference type="NCBIfam" id="TIGR02396">
    <property type="entry name" value="diverge_rpsU"/>
    <property type="match status" value="1"/>
</dbReference>
<keyword evidence="9" id="KW-1185">Reference proteome</keyword>
<evidence type="ECO:0000259" key="7">
    <source>
        <dbReference type="Pfam" id="PF08511"/>
    </source>
</evidence>
<organism evidence="8 9">
    <name type="scientific">Sphingomonas naphthae</name>
    <dbReference type="NCBI Taxonomy" id="1813468"/>
    <lineage>
        <taxon>Bacteria</taxon>
        <taxon>Pseudomonadati</taxon>
        <taxon>Pseudomonadota</taxon>
        <taxon>Alphaproteobacteria</taxon>
        <taxon>Sphingomonadales</taxon>
        <taxon>Sphingomonadaceae</taxon>
        <taxon>Sphingomonas</taxon>
    </lineage>
</organism>
<keyword evidence="5" id="KW-0446">Lipid-binding</keyword>
<comment type="similarity">
    <text evidence="2">Belongs to the COQ9 family.</text>
</comment>
<dbReference type="Proteomes" id="UP001220395">
    <property type="component" value="Chromosome"/>
</dbReference>
<keyword evidence="3" id="KW-0831">Ubiquinone biosynthesis</keyword>
<dbReference type="InterPro" id="IPR012762">
    <property type="entry name" value="Ubiq_biosynth_COQ9"/>
</dbReference>
<evidence type="ECO:0000256" key="1">
    <source>
        <dbReference type="ARBA" id="ARBA00004749"/>
    </source>
</evidence>
<reference evidence="8 9" key="1">
    <citation type="submission" date="2023-02" db="EMBL/GenBank/DDBJ databases">
        <title>Genome sequence of Sphingomonas naphthae.</title>
        <authorList>
            <person name="Kim S."/>
            <person name="Heo J."/>
            <person name="Kwon S.-W."/>
        </authorList>
    </citation>
    <scope>NUCLEOTIDE SEQUENCE [LARGE SCALE GENOMIC DNA]</scope>
    <source>
        <strain evidence="8 9">KACC 18716</strain>
    </source>
</reference>
<keyword evidence="4" id="KW-0809">Transit peptide</keyword>
<dbReference type="EMBL" id="CP117411">
    <property type="protein sequence ID" value="WCT72980.1"/>
    <property type="molecule type" value="Genomic_DNA"/>
</dbReference>
<evidence type="ECO:0000256" key="3">
    <source>
        <dbReference type="ARBA" id="ARBA00022688"/>
    </source>
</evidence>